<dbReference type="Gene3D" id="3.40.630.30">
    <property type="match status" value="1"/>
</dbReference>
<dbReference type="InterPro" id="IPR000182">
    <property type="entry name" value="GNAT_dom"/>
</dbReference>
<proteinExistence type="predicted"/>
<dbReference type="EMBL" id="CP041659">
    <property type="protein sequence ID" value="QDP19210.1"/>
    <property type="molecule type" value="Genomic_DNA"/>
</dbReference>
<dbReference type="Proteomes" id="UP000321857">
    <property type="component" value="Chromosome"/>
</dbReference>
<keyword evidence="2" id="KW-0808">Transferase</keyword>
<dbReference type="GO" id="GO:0016747">
    <property type="term" value="F:acyltransferase activity, transferring groups other than amino-acyl groups"/>
    <property type="evidence" value="ECO:0007669"/>
    <property type="project" value="InterPro"/>
</dbReference>
<dbReference type="CDD" id="cd04301">
    <property type="entry name" value="NAT_SF"/>
    <property type="match status" value="1"/>
</dbReference>
<dbReference type="KEGG" id="sxa:FMM02_04070"/>
<dbReference type="InterPro" id="IPR016181">
    <property type="entry name" value="Acyl_CoA_acyltransferase"/>
</dbReference>
<dbReference type="OrthoDB" id="9803988at2"/>
<accession>A0A516IQM0</accession>
<reference evidence="2 3" key="1">
    <citation type="submission" date="2019-07" db="EMBL/GenBank/DDBJ databases">
        <title>Sphingomonas AE3 Genome sequencing and assembly.</title>
        <authorList>
            <person name="Kim H."/>
        </authorList>
    </citation>
    <scope>NUCLEOTIDE SEQUENCE [LARGE SCALE GENOMIC DNA]</scope>
    <source>
        <strain evidence="2 3">AE3</strain>
    </source>
</reference>
<feature type="domain" description="N-acetyltransferase" evidence="1">
    <location>
        <begin position="125"/>
        <end position="269"/>
    </location>
</feature>
<dbReference type="AlphaFoldDB" id="A0A516IQM0"/>
<evidence type="ECO:0000313" key="3">
    <source>
        <dbReference type="Proteomes" id="UP000321857"/>
    </source>
</evidence>
<dbReference type="Pfam" id="PF00583">
    <property type="entry name" value="Acetyltransf_1"/>
    <property type="match status" value="1"/>
</dbReference>
<keyword evidence="3" id="KW-1185">Reference proteome</keyword>
<dbReference type="SUPFAM" id="SSF55729">
    <property type="entry name" value="Acyl-CoA N-acyltransferases (Nat)"/>
    <property type="match status" value="1"/>
</dbReference>
<dbReference type="RefSeq" id="WP_147493664.1">
    <property type="nucleotide sequence ID" value="NZ_CP041659.1"/>
</dbReference>
<evidence type="ECO:0000313" key="2">
    <source>
        <dbReference type="EMBL" id="QDP19210.1"/>
    </source>
</evidence>
<evidence type="ECO:0000259" key="1">
    <source>
        <dbReference type="PROSITE" id="PS51186"/>
    </source>
</evidence>
<dbReference type="PROSITE" id="PS51186">
    <property type="entry name" value="GNAT"/>
    <property type="match status" value="1"/>
</dbReference>
<name>A0A516IQM0_9SPHN</name>
<protein>
    <submittedName>
        <fullName evidence="2">GNAT family N-acetyltransferase</fullName>
    </submittedName>
</protein>
<organism evidence="2 3">
    <name type="scientific">Sphingomonas xanthus</name>
    <dbReference type="NCBI Taxonomy" id="2594473"/>
    <lineage>
        <taxon>Bacteria</taxon>
        <taxon>Pseudomonadati</taxon>
        <taxon>Pseudomonadota</taxon>
        <taxon>Alphaproteobacteria</taxon>
        <taxon>Sphingomonadales</taxon>
        <taxon>Sphingomonadaceae</taxon>
        <taxon>Sphingomonas</taxon>
    </lineage>
</organism>
<gene>
    <name evidence="2" type="ORF">FMM02_04070</name>
</gene>
<sequence>MIAAGQRVEGLDLGLLDRVVETDRVYFELGAQVESLAGASLAWMPGLTDCPASTVIHRVDPDAMMRGGRRWIEQVEQRLADIGVGLARIYCDARGPADNVLREAGYTDREELAFVHQFGPDEPQLALRPVTDDADWAMKLALHDALGGSPDGHCNEARDWIALERRKAGTALQPYLALSDGKVVGAICGLWGADLLRLKNIVIHPRHRRRALGHAMLASLAGIGRQRGLTEQGVFAVGGSSGESFYRALGMREVGRQIEWSKMLSGGAQ</sequence>